<proteinExistence type="predicted"/>
<feature type="domain" description="Cardiolipin synthase N-terminal" evidence="7">
    <location>
        <begin position="22"/>
        <end position="65"/>
    </location>
</feature>
<keyword evidence="4 6" id="KW-1133">Transmembrane helix</keyword>
<dbReference type="RefSeq" id="WP_377097723.1">
    <property type="nucleotide sequence ID" value="NZ_JBHTHU010000002.1"/>
</dbReference>
<evidence type="ECO:0000256" key="3">
    <source>
        <dbReference type="ARBA" id="ARBA00022692"/>
    </source>
</evidence>
<evidence type="ECO:0000313" key="9">
    <source>
        <dbReference type="Proteomes" id="UP001596958"/>
    </source>
</evidence>
<protein>
    <submittedName>
        <fullName evidence="8">PLDc N-terminal domain-containing protein</fullName>
    </submittedName>
</protein>
<dbReference type="Pfam" id="PF13396">
    <property type="entry name" value="PLDc_N"/>
    <property type="match status" value="1"/>
</dbReference>
<feature type="transmembrane region" description="Helical" evidence="6">
    <location>
        <begin position="43"/>
        <end position="63"/>
    </location>
</feature>
<dbReference type="InterPro" id="IPR027379">
    <property type="entry name" value="CLS_N"/>
</dbReference>
<evidence type="ECO:0000256" key="4">
    <source>
        <dbReference type="ARBA" id="ARBA00022989"/>
    </source>
</evidence>
<keyword evidence="2" id="KW-1003">Cell membrane</keyword>
<evidence type="ECO:0000256" key="2">
    <source>
        <dbReference type="ARBA" id="ARBA00022475"/>
    </source>
</evidence>
<evidence type="ECO:0000256" key="1">
    <source>
        <dbReference type="ARBA" id="ARBA00004651"/>
    </source>
</evidence>
<comment type="subcellular location">
    <subcellularLocation>
        <location evidence="1">Cell membrane</location>
        <topology evidence="1">Multi-pass membrane protein</topology>
    </subcellularLocation>
</comment>
<evidence type="ECO:0000256" key="5">
    <source>
        <dbReference type="ARBA" id="ARBA00023136"/>
    </source>
</evidence>
<feature type="transmembrane region" description="Helical" evidence="6">
    <location>
        <begin position="6"/>
        <end position="31"/>
    </location>
</feature>
<name>A0ABW2YVP9_9SPHI</name>
<dbReference type="Proteomes" id="UP001596958">
    <property type="component" value="Unassembled WGS sequence"/>
</dbReference>
<reference evidence="9" key="1">
    <citation type="journal article" date="2019" name="Int. J. Syst. Evol. Microbiol.">
        <title>The Global Catalogue of Microorganisms (GCM) 10K type strain sequencing project: providing services to taxonomists for standard genome sequencing and annotation.</title>
        <authorList>
            <consortium name="The Broad Institute Genomics Platform"/>
            <consortium name="The Broad Institute Genome Sequencing Center for Infectious Disease"/>
            <person name="Wu L."/>
            <person name="Ma J."/>
        </authorList>
    </citation>
    <scope>NUCLEOTIDE SEQUENCE [LARGE SCALE GENOMIC DNA]</scope>
    <source>
        <strain evidence="9">CCUG 63418</strain>
    </source>
</reference>
<gene>
    <name evidence="8" type="ORF">ACFQZS_04540</name>
</gene>
<evidence type="ECO:0000313" key="8">
    <source>
        <dbReference type="EMBL" id="MFD0749397.1"/>
    </source>
</evidence>
<evidence type="ECO:0000256" key="6">
    <source>
        <dbReference type="SAM" id="Phobius"/>
    </source>
</evidence>
<dbReference type="EMBL" id="JBHTHU010000002">
    <property type="protein sequence ID" value="MFD0749397.1"/>
    <property type="molecule type" value="Genomic_DNA"/>
</dbReference>
<sequence>MSNLLFLGFGFGTSIFGILYAVLAIYCIIDIIQSSFKDTTTKLLWLVVVLLAPFLGSVAYLIAGRSGKRW</sequence>
<evidence type="ECO:0000259" key="7">
    <source>
        <dbReference type="Pfam" id="PF13396"/>
    </source>
</evidence>
<keyword evidence="3 6" id="KW-0812">Transmembrane</keyword>
<comment type="caution">
    <text evidence="8">The sequence shown here is derived from an EMBL/GenBank/DDBJ whole genome shotgun (WGS) entry which is preliminary data.</text>
</comment>
<organism evidence="8 9">
    <name type="scientific">Mucilaginibacter calamicampi</name>
    <dbReference type="NCBI Taxonomy" id="1302352"/>
    <lineage>
        <taxon>Bacteria</taxon>
        <taxon>Pseudomonadati</taxon>
        <taxon>Bacteroidota</taxon>
        <taxon>Sphingobacteriia</taxon>
        <taxon>Sphingobacteriales</taxon>
        <taxon>Sphingobacteriaceae</taxon>
        <taxon>Mucilaginibacter</taxon>
    </lineage>
</organism>
<keyword evidence="5 6" id="KW-0472">Membrane</keyword>
<accession>A0ABW2YVP9</accession>
<keyword evidence="9" id="KW-1185">Reference proteome</keyword>